<proteinExistence type="predicted"/>
<keyword evidence="2" id="KW-1133">Transmembrane helix</keyword>
<evidence type="ECO:0000313" key="3">
    <source>
        <dbReference type="EMBL" id="AWN42730.1"/>
    </source>
</evidence>
<dbReference type="RefSeq" id="WP_109892884.1">
    <property type="nucleotide sequence ID" value="NZ_CP029550.1"/>
</dbReference>
<evidence type="ECO:0000256" key="1">
    <source>
        <dbReference type="SAM" id="MobiDB-lite"/>
    </source>
</evidence>
<accession>A0A2U8WBA4</accession>
<feature type="transmembrane region" description="Helical" evidence="2">
    <location>
        <begin position="52"/>
        <end position="72"/>
    </location>
</feature>
<dbReference type="EMBL" id="CP029550">
    <property type="protein sequence ID" value="AWN42730.1"/>
    <property type="molecule type" value="Genomic_DNA"/>
</dbReference>
<reference evidence="4" key="1">
    <citation type="submission" date="2018-05" db="EMBL/GenBank/DDBJ databases">
        <title>Complete Genome Sequence of Methylobacterium sp. 17SD2-17.</title>
        <authorList>
            <person name="Srinivasan S."/>
        </authorList>
    </citation>
    <scope>NUCLEOTIDE SEQUENCE [LARGE SCALE GENOMIC DNA]</scope>
    <source>
        <strain evidence="4">17SD2-17</strain>
    </source>
</reference>
<keyword evidence="2" id="KW-0812">Transmembrane</keyword>
<sequence length="78" mass="8188">MHATEPQPVPPPVSEAGFDGGAGAHPEEMRASLDLAIGRFVRLRATARATPAGLLATAILAAATLGPLLWFARSRRRC</sequence>
<organism evidence="3 4">
    <name type="scientific">Methylobacterium durans</name>
    <dbReference type="NCBI Taxonomy" id="2202825"/>
    <lineage>
        <taxon>Bacteria</taxon>
        <taxon>Pseudomonadati</taxon>
        <taxon>Pseudomonadota</taxon>
        <taxon>Alphaproteobacteria</taxon>
        <taxon>Hyphomicrobiales</taxon>
        <taxon>Methylobacteriaceae</taxon>
        <taxon>Methylobacterium</taxon>
    </lineage>
</organism>
<dbReference type="Proteomes" id="UP000245926">
    <property type="component" value="Chromosome"/>
</dbReference>
<keyword evidence="2" id="KW-0472">Membrane</keyword>
<evidence type="ECO:0000256" key="2">
    <source>
        <dbReference type="SAM" id="Phobius"/>
    </source>
</evidence>
<evidence type="ECO:0000313" key="4">
    <source>
        <dbReference type="Proteomes" id="UP000245926"/>
    </source>
</evidence>
<protein>
    <submittedName>
        <fullName evidence="3">Uncharacterized protein</fullName>
    </submittedName>
</protein>
<keyword evidence="4" id="KW-1185">Reference proteome</keyword>
<gene>
    <name evidence="3" type="ORF">DK389_22260</name>
</gene>
<dbReference type="KEGG" id="mets:DK389_22260"/>
<name>A0A2U8WBA4_9HYPH</name>
<feature type="region of interest" description="Disordered" evidence="1">
    <location>
        <begin position="1"/>
        <end position="26"/>
    </location>
</feature>
<dbReference type="AlphaFoldDB" id="A0A2U8WBA4"/>